<sequence length="321" mass="37096">MNIYDFDKTIYNGDSTTDFYFYCLKKYPKILLTVPMTSFAFAMYIIGAWSKTKFKEIMYRFLLYVENPEHEAELFWAEHGGNIKEYYRKTRRPDDIVISASPEFLLKPIAERLGFGRLIASRVDPRTGKYDGENCHGEEKVRRLHAELPEVRCEEFYSDSFSDAPLARLAERAYIVKGQELIDWEKAENSGKNKIKEMFFSKEFIMFLVVGGINTINGVLFSMLYGYLIPDENLAFAAGYVTSTIISYLLNSFLTFHERLSLVRYVKFFVSYIPNFIIQLAVVFIVCTVLGVYKLIAYILAAVIGVPVTFLLMKVFAFAKH</sequence>
<feature type="domain" description="GtrA/DPMS transmembrane" evidence="7">
    <location>
        <begin position="207"/>
        <end position="318"/>
    </location>
</feature>
<dbReference type="AlphaFoldDB" id="A0A9D1H587"/>
<dbReference type="InterPro" id="IPR023214">
    <property type="entry name" value="HAD_sf"/>
</dbReference>
<evidence type="ECO:0000256" key="5">
    <source>
        <dbReference type="ARBA" id="ARBA00023136"/>
    </source>
</evidence>
<evidence type="ECO:0000313" key="8">
    <source>
        <dbReference type="EMBL" id="HIT85449.1"/>
    </source>
</evidence>
<proteinExistence type="inferred from homology"/>
<reference evidence="8" key="1">
    <citation type="submission" date="2020-10" db="EMBL/GenBank/DDBJ databases">
        <authorList>
            <person name="Gilroy R."/>
        </authorList>
    </citation>
    <scope>NUCLEOTIDE SEQUENCE</scope>
    <source>
        <strain evidence="8">CHK181-108</strain>
    </source>
</reference>
<dbReference type="Gene3D" id="1.20.1440.100">
    <property type="entry name" value="SG protein - dephosphorylation function"/>
    <property type="match status" value="1"/>
</dbReference>
<evidence type="ECO:0000256" key="4">
    <source>
        <dbReference type="ARBA" id="ARBA00022989"/>
    </source>
</evidence>
<dbReference type="SUPFAM" id="SSF56784">
    <property type="entry name" value="HAD-like"/>
    <property type="match status" value="1"/>
</dbReference>
<comment type="subcellular location">
    <subcellularLocation>
        <location evidence="1">Membrane</location>
        <topology evidence="1">Multi-pass membrane protein</topology>
    </subcellularLocation>
</comment>
<keyword evidence="3 6" id="KW-0812">Transmembrane</keyword>
<evidence type="ECO:0000256" key="2">
    <source>
        <dbReference type="ARBA" id="ARBA00009399"/>
    </source>
</evidence>
<dbReference type="InterPro" id="IPR051401">
    <property type="entry name" value="GtrA_CellWall_Glycosyl"/>
</dbReference>
<evidence type="ECO:0000313" key="9">
    <source>
        <dbReference type="Proteomes" id="UP000824165"/>
    </source>
</evidence>
<dbReference type="PANTHER" id="PTHR38459">
    <property type="entry name" value="PROPHAGE BACTOPRENOL-LINKED GLUCOSE TRANSLOCASE HOMOLOG"/>
    <property type="match status" value="1"/>
</dbReference>
<gene>
    <name evidence="8" type="ORF">IAA60_06035</name>
</gene>
<dbReference type="Proteomes" id="UP000824165">
    <property type="component" value="Unassembled WGS sequence"/>
</dbReference>
<dbReference type="Gene3D" id="3.40.50.1000">
    <property type="entry name" value="HAD superfamily/HAD-like"/>
    <property type="match status" value="1"/>
</dbReference>
<name>A0A9D1H587_9FIRM</name>
<comment type="similarity">
    <text evidence="2">Belongs to the GtrA family.</text>
</comment>
<reference evidence="8" key="2">
    <citation type="journal article" date="2021" name="PeerJ">
        <title>Extensive microbial diversity within the chicken gut microbiome revealed by metagenomics and culture.</title>
        <authorList>
            <person name="Gilroy R."/>
            <person name="Ravi A."/>
            <person name="Getino M."/>
            <person name="Pursley I."/>
            <person name="Horton D.L."/>
            <person name="Alikhan N.F."/>
            <person name="Baker D."/>
            <person name="Gharbi K."/>
            <person name="Hall N."/>
            <person name="Watson M."/>
            <person name="Adriaenssens E.M."/>
            <person name="Foster-Nyarko E."/>
            <person name="Jarju S."/>
            <person name="Secka A."/>
            <person name="Antonio M."/>
            <person name="Oren A."/>
            <person name="Chaudhuri R.R."/>
            <person name="La Ragione R."/>
            <person name="Hildebrand F."/>
            <person name="Pallen M.J."/>
        </authorList>
    </citation>
    <scope>NUCLEOTIDE SEQUENCE</scope>
    <source>
        <strain evidence="8">CHK181-108</strain>
    </source>
</reference>
<dbReference type="GO" id="GO:0000271">
    <property type="term" value="P:polysaccharide biosynthetic process"/>
    <property type="evidence" value="ECO:0007669"/>
    <property type="project" value="InterPro"/>
</dbReference>
<feature type="transmembrane region" description="Helical" evidence="6">
    <location>
        <begin position="234"/>
        <end position="256"/>
    </location>
</feature>
<evidence type="ECO:0000256" key="3">
    <source>
        <dbReference type="ARBA" id="ARBA00022692"/>
    </source>
</evidence>
<dbReference type="InterPro" id="IPR036412">
    <property type="entry name" value="HAD-like_sf"/>
</dbReference>
<dbReference type="Pfam" id="PF04138">
    <property type="entry name" value="GtrA_DPMS_TM"/>
    <property type="match status" value="1"/>
</dbReference>
<dbReference type="EMBL" id="DVLU01000060">
    <property type="protein sequence ID" value="HIT85449.1"/>
    <property type="molecule type" value="Genomic_DNA"/>
</dbReference>
<comment type="caution">
    <text evidence="8">The sequence shown here is derived from an EMBL/GenBank/DDBJ whole genome shotgun (WGS) entry which is preliminary data.</text>
</comment>
<evidence type="ECO:0000259" key="7">
    <source>
        <dbReference type="Pfam" id="PF04138"/>
    </source>
</evidence>
<dbReference type="InterPro" id="IPR007267">
    <property type="entry name" value="GtrA_DPMS_TM"/>
</dbReference>
<dbReference type="Pfam" id="PF12710">
    <property type="entry name" value="HAD"/>
    <property type="match status" value="1"/>
</dbReference>
<feature type="transmembrane region" description="Helical" evidence="6">
    <location>
        <begin position="298"/>
        <end position="319"/>
    </location>
</feature>
<feature type="transmembrane region" description="Helical" evidence="6">
    <location>
        <begin position="204"/>
        <end position="228"/>
    </location>
</feature>
<dbReference type="GO" id="GO:0005886">
    <property type="term" value="C:plasma membrane"/>
    <property type="evidence" value="ECO:0007669"/>
    <property type="project" value="TreeGrafter"/>
</dbReference>
<evidence type="ECO:0000256" key="6">
    <source>
        <dbReference type="SAM" id="Phobius"/>
    </source>
</evidence>
<dbReference type="PANTHER" id="PTHR38459:SF1">
    <property type="entry name" value="PROPHAGE BACTOPRENOL-LINKED GLUCOSE TRANSLOCASE HOMOLOG"/>
    <property type="match status" value="1"/>
</dbReference>
<dbReference type="NCBIfam" id="TIGR01488">
    <property type="entry name" value="HAD-SF-IB"/>
    <property type="match status" value="1"/>
</dbReference>
<feature type="transmembrane region" description="Helical" evidence="6">
    <location>
        <begin position="30"/>
        <end position="50"/>
    </location>
</feature>
<accession>A0A9D1H587</accession>
<protein>
    <submittedName>
        <fullName evidence="8">HAD-IB family phosphatase</fullName>
    </submittedName>
</protein>
<keyword evidence="5 6" id="KW-0472">Membrane</keyword>
<evidence type="ECO:0000256" key="1">
    <source>
        <dbReference type="ARBA" id="ARBA00004141"/>
    </source>
</evidence>
<organism evidence="8 9">
    <name type="scientific">Candidatus Ornithomonoglobus intestinigallinarum</name>
    <dbReference type="NCBI Taxonomy" id="2840894"/>
    <lineage>
        <taxon>Bacteria</taxon>
        <taxon>Bacillati</taxon>
        <taxon>Bacillota</taxon>
        <taxon>Clostridia</taxon>
        <taxon>Candidatus Ornithomonoglobus</taxon>
    </lineage>
</organism>
<keyword evidence="4 6" id="KW-1133">Transmembrane helix</keyword>
<feature type="transmembrane region" description="Helical" evidence="6">
    <location>
        <begin position="268"/>
        <end position="292"/>
    </location>
</feature>